<evidence type="ECO:0000256" key="4">
    <source>
        <dbReference type="ARBA" id="ARBA00022989"/>
    </source>
</evidence>
<proteinExistence type="predicted"/>
<dbReference type="GO" id="GO:0005886">
    <property type="term" value="C:plasma membrane"/>
    <property type="evidence" value="ECO:0007669"/>
    <property type="project" value="UniProtKB-SubCell"/>
</dbReference>
<dbReference type="InterPro" id="IPR001054">
    <property type="entry name" value="A/G_cyclase"/>
</dbReference>
<dbReference type="EMBL" id="DTGR01000133">
    <property type="protein sequence ID" value="HHS29644.1"/>
    <property type="molecule type" value="Genomic_DNA"/>
</dbReference>
<organism evidence="9">
    <name type="scientific">Desulfobacca acetoxidans</name>
    <dbReference type="NCBI Taxonomy" id="60893"/>
    <lineage>
        <taxon>Bacteria</taxon>
        <taxon>Pseudomonadati</taxon>
        <taxon>Thermodesulfobacteriota</taxon>
        <taxon>Desulfobaccia</taxon>
        <taxon>Desulfobaccales</taxon>
        <taxon>Desulfobaccaceae</taxon>
        <taxon>Desulfobacca</taxon>
    </lineage>
</organism>
<evidence type="ECO:0000256" key="3">
    <source>
        <dbReference type="ARBA" id="ARBA00022692"/>
    </source>
</evidence>
<dbReference type="InterPro" id="IPR003660">
    <property type="entry name" value="HAMP_dom"/>
</dbReference>
<dbReference type="InterPro" id="IPR033479">
    <property type="entry name" value="dCache_1"/>
</dbReference>
<evidence type="ECO:0000259" key="7">
    <source>
        <dbReference type="PROSITE" id="PS50125"/>
    </source>
</evidence>
<evidence type="ECO:0000256" key="1">
    <source>
        <dbReference type="ARBA" id="ARBA00004651"/>
    </source>
</evidence>
<dbReference type="PROSITE" id="PS50885">
    <property type="entry name" value="HAMP"/>
    <property type="match status" value="1"/>
</dbReference>
<evidence type="ECO:0000256" key="6">
    <source>
        <dbReference type="SAM" id="Phobius"/>
    </source>
</evidence>
<dbReference type="InterPro" id="IPR029787">
    <property type="entry name" value="Nucleotide_cyclase"/>
</dbReference>
<keyword evidence="3 6" id="KW-0812">Transmembrane</keyword>
<dbReference type="Pfam" id="PF00211">
    <property type="entry name" value="Guanylate_cyc"/>
    <property type="match status" value="1"/>
</dbReference>
<accession>A0A7V6A3L0</accession>
<dbReference type="AlphaFoldDB" id="A0A7V6A3L0"/>
<dbReference type="CDD" id="cd07302">
    <property type="entry name" value="CHD"/>
    <property type="match status" value="1"/>
</dbReference>
<dbReference type="SUPFAM" id="SSF55073">
    <property type="entry name" value="Nucleotide cyclase"/>
    <property type="match status" value="1"/>
</dbReference>
<keyword evidence="4 6" id="KW-1133">Transmembrane helix</keyword>
<dbReference type="Gene3D" id="6.10.340.10">
    <property type="match status" value="1"/>
</dbReference>
<feature type="transmembrane region" description="Helical" evidence="6">
    <location>
        <begin position="343"/>
        <end position="362"/>
    </location>
</feature>
<feature type="transmembrane region" description="Helical" evidence="6">
    <location>
        <begin position="12"/>
        <end position="37"/>
    </location>
</feature>
<dbReference type="SMART" id="SM00304">
    <property type="entry name" value="HAMP"/>
    <property type="match status" value="1"/>
</dbReference>
<protein>
    <submittedName>
        <fullName evidence="9">HAMP domain-containing protein</fullName>
    </submittedName>
</protein>
<dbReference type="GO" id="GO:0035556">
    <property type="term" value="P:intracellular signal transduction"/>
    <property type="evidence" value="ECO:0007669"/>
    <property type="project" value="InterPro"/>
</dbReference>
<keyword evidence="5 6" id="KW-0472">Membrane</keyword>
<sequence>MSILPAIFTRRSLRLDILVAFGGLLLITVLVVVFYFYHSSTHVVLMLSDDLMEQTTQTVINRTVGFLTPVAAMTAMSSRLAANKGMPFSNPAGWDRYAIQALQTYPQIAMFLVGDHKGDFLLSCRQPNGTLATKFIRRSRGRRLTTWKYWDNDFRVIRTATNTTDTYDPRTRPWYQGAEQSRGLYLTNLYIFYTGEKPGITVSAPVLDSNGRVLGVIGSDIDLHGLSTFLKSLKIGKQGLAFILNEKNELVAFPDPSRMIDRQCGDQLLCTVKVEELQIPSITAAFKEHKLSGARRVAVEVGGQRYLAAFRNFPPSLGKDWQVGVVVPEADFIGTVEKINRNALLISLGILVIAALLVVLLARNISRPILLLAAETERIRNFQLDSQLQLHTHISEIQQLQTAIDRMKASLRSFSRFAPKRIVREVVVKGQETLLGGERREVTLLFSDLRNFTGFSERTKPEEVVQILNDHFDKMVQLINQHHGFVVDFLGDAVFAVFGAPERDPDHARNAVTCAIAMQLARRSLNEDHPRTRQPCIEMGIGINTGPCVVGNMGSPARIKYGVVGSAVNLASRLESFTVGGQVLISGATRQAVAGRFVLAGPLIALGKGMEAPIHLWEVRGVVGDAAKTLPPTVPGLTRLAEPLPVRLRLITGKQISYRAYEARLLQLSPAGAELLTELNLETFAPLQVEIPGHSGESFLVDAKVVGEEESSFIIRFTGMSATAAEAVQHWLA</sequence>
<dbReference type="PROSITE" id="PS50125">
    <property type="entry name" value="GUANYLATE_CYCLASE_2"/>
    <property type="match status" value="1"/>
</dbReference>
<dbReference type="GO" id="GO:0006171">
    <property type="term" value="P:cAMP biosynthetic process"/>
    <property type="evidence" value="ECO:0007669"/>
    <property type="project" value="TreeGrafter"/>
</dbReference>
<dbReference type="Pfam" id="PF02743">
    <property type="entry name" value="dCache_1"/>
    <property type="match status" value="1"/>
</dbReference>
<dbReference type="PANTHER" id="PTHR43081:SF1">
    <property type="entry name" value="ADENYLATE CYCLASE, TERMINAL-DIFFERENTIATION SPECIFIC"/>
    <property type="match status" value="1"/>
</dbReference>
<gene>
    <name evidence="9" type="ORF">ENV52_08090</name>
</gene>
<feature type="domain" description="Guanylate cyclase" evidence="7">
    <location>
        <begin position="443"/>
        <end position="575"/>
    </location>
</feature>
<keyword evidence="2" id="KW-1003">Cell membrane</keyword>
<dbReference type="Gene3D" id="3.30.450.20">
    <property type="entry name" value="PAS domain"/>
    <property type="match status" value="1"/>
</dbReference>
<evidence type="ECO:0000259" key="8">
    <source>
        <dbReference type="PROSITE" id="PS50885"/>
    </source>
</evidence>
<dbReference type="InterPro" id="IPR050697">
    <property type="entry name" value="Adenylyl/Guanylyl_Cyclase_3/4"/>
</dbReference>
<dbReference type="Gene3D" id="3.30.70.1230">
    <property type="entry name" value="Nucleotide cyclase"/>
    <property type="match status" value="1"/>
</dbReference>
<reference evidence="9" key="1">
    <citation type="journal article" date="2020" name="mSystems">
        <title>Genome- and Community-Level Interaction Insights into Carbon Utilization and Element Cycling Functions of Hydrothermarchaeota in Hydrothermal Sediment.</title>
        <authorList>
            <person name="Zhou Z."/>
            <person name="Liu Y."/>
            <person name="Xu W."/>
            <person name="Pan J."/>
            <person name="Luo Z.H."/>
            <person name="Li M."/>
        </authorList>
    </citation>
    <scope>NUCLEOTIDE SEQUENCE [LARGE SCALE GENOMIC DNA]</scope>
    <source>
        <strain evidence="9">SpSt-767</strain>
    </source>
</reference>
<comment type="caution">
    <text evidence="9">The sequence shown here is derived from an EMBL/GenBank/DDBJ whole genome shotgun (WGS) entry which is preliminary data.</text>
</comment>
<evidence type="ECO:0000256" key="2">
    <source>
        <dbReference type="ARBA" id="ARBA00022475"/>
    </source>
</evidence>
<comment type="subcellular location">
    <subcellularLocation>
        <location evidence="1">Cell membrane</location>
        <topology evidence="1">Multi-pass membrane protein</topology>
    </subcellularLocation>
</comment>
<evidence type="ECO:0000313" key="9">
    <source>
        <dbReference type="EMBL" id="HHS29644.1"/>
    </source>
</evidence>
<dbReference type="InterPro" id="IPR029151">
    <property type="entry name" value="Sensor-like_sf"/>
</dbReference>
<dbReference type="PANTHER" id="PTHR43081">
    <property type="entry name" value="ADENYLATE CYCLASE, TERMINAL-DIFFERENTIATION SPECIFIC-RELATED"/>
    <property type="match status" value="1"/>
</dbReference>
<dbReference type="CDD" id="cd12913">
    <property type="entry name" value="PDC1_MCP_like"/>
    <property type="match status" value="1"/>
</dbReference>
<dbReference type="SMART" id="SM00044">
    <property type="entry name" value="CYCc"/>
    <property type="match status" value="1"/>
</dbReference>
<feature type="domain" description="HAMP" evidence="8">
    <location>
        <begin position="363"/>
        <end position="416"/>
    </location>
</feature>
<dbReference type="SUPFAM" id="SSF103190">
    <property type="entry name" value="Sensory domain-like"/>
    <property type="match status" value="1"/>
</dbReference>
<dbReference type="SUPFAM" id="SSF158472">
    <property type="entry name" value="HAMP domain-like"/>
    <property type="match status" value="1"/>
</dbReference>
<dbReference type="GO" id="GO:0004016">
    <property type="term" value="F:adenylate cyclase activity"/>
    <property type="evidence" value="ECO:0007669"/>
    <property type="project" value="UniProtKB-ARBA"/>
</dbReference>
<evidence type="ECO:0000256" key="5">
    <source>
        <dbReference type="ARBA" id="ARBA00023136"/>
    </source>
</evidence>
<name>A0A7V6A3L0_9BACT</name>
<dbReference type="CDD" id="cd12912">
    <property type="entry name" value="PDC2_MCP_like"/>
    <property type="match status" value="1"/>
</dbReference>